<feature type="signal peptide" evidence="9">
    <location>
        <begin position="1"/>
        <end position="20"/>
    </location>
</feature>
<evidence type="ECO:0000256" key="6">
    <source>
        <dbReference type="ARBA" id="ARBA00022833"/>
    </source>
</evidence>
<name>A0A930HLY0_9BACT</name>
<dbReference type="Gene3D" id="3.30.830.10">
    <property type="entry name" value="Metalloenzyme, LuxS/M16 peptidase-like"/>
    <property type="match status" value="4"/>
</dbReference>
<dbReference type="EMBL" id="JABZSJ010000022">
    <property type="protein sequence ID" value="MBF1384254.1"/>
    <property type="molecule type" value="Genomic_DNA"/>
</dbReference>
<comment type="cofactor">
    <cofactor evidence="1">
        <name>Zn(2+)</name>
        <dbReference type="ChEBI" id="CHEBI:29105"/>
    </cofactor>
</comment>
<dbReference type="GO" id="GO:0006508">
    <property type="term" value="P:proteolysis"/>
    <property type="evidence" value="ECO:0007669"/>
    <property type="project" value="UniProtKB-KW"/>
</dbReference>
<dbReference type="AlphaFoldDB" id="A0A930HLY0"/>
<evidence type="ECO:0000256" key="3">
    <source>
        <dbReference type="ARBA" id="ARBA00022670"/>
    </source>
</evidence>
<dbReference type="Pfam" id="PF05193">
    <property type="entry name" value="Peptidase_M16_C"/>
    <property type="match status" value="2"/>
</dbReference>
<evidence type="ECO:0000313" key="13">
    <source>
        <dbReference type="Proteomes" id="UP000771736"/>
    </source>
</evidence>
<gene>
    <name evidence="12" type="ORF">HXN26_05290</name>
</gene>
<feature type="domain" description="Peptidase M16 C-terminal" evidence="11">
    <location>
        <begin position="208"/>
        <end position="394"/>
    </location>
</feature>
<dbReference type="InterPro" id="IPR050626">
    <property type="entry name" value="Peptidase_M16"/>
</dbReference>
<keyword evidence="9" id="KW-0732">Signal</keyword>
<evidence type="ECO:0000313" key="12">
    <source>
        <dbReference type="EMBL" id="MBF1384254.1"/>
    </source>
</evidence>
<evidence type="ECO:0000259" key="10">
    <source>
        <dbReference type="Pfam" id="PF00675"/>
    </source>
</evidence>
<feature type="domain" description="Peptidase M16 C-terminal" evidence="11">
    <location>
        <begin position="691"/>
        <end position="870"/>
    </location>
</feature>
<feature type="domain" description="Peptidase M16 N-terminal" evidence="10">
    <location>
        <begin position="60"/>
        <end position="173"/>
    </location>
</feature>
<dbReference type="PANTHER" id="PTHR43690:SF17">
    <property type="entry name" value="PROTEIN YHJJ"/>
    <property type="match status" value="1"/>
</dbReference>
<dbReference type="Pfam" id="PF00675">
    <property type="entry name" value="Peptidase_M16"/>
    <property type="match status" value="1"/>
</dbReference>
<evidence type="ECO:0000256" key="7">
    <source>
        <dbReference type="ARBA" id="ARBA00023049"/>
    </source>
</evidence>
<reference evidence="12" key="1">
    <citation type="submission" date="2020-04" db="EMBL/GenBank/DDBJ databases">
        <title>Deep metagenomics examines the oral microbiome during advanced dental caries in children, revealing novel taxa and co-occurrences with host molecules.</title>
        <authorList>
            <person name="Baker J.L."/>
            <person name="Morton J.T."/>
            <person name="Dinis M."/>
            <person name="Alvarez R."/>
            <person name="Tran N.C."/>
            <person name="Knight R."/>
            <person name="Edlund A."/>
        </authorList>
    </citation>
    <scope>NUCLEOTIDE SEQUENCE</scope>
    <source>
        <strain evidence="12">JCVI_44_bin.5</strain>
    </source>
</reference>
<accession>A0A930HLY0</accession>
<dbReference type="InterPro" id="IPR011249">
    <property type="entry name" value="Metalloenz_LuxS/M16"/>
</dbReference>
<organism evidence="12 13">
    <name type="scientific">Prevotella aurantiaca</name>
    <dbReference type="NCBI Taxonomy" id="596085"/>
    <lineage>
        <taxon>Bacteria</taxon>
        <taxon>Pseudomonadati</taxon>
        <taxon>Bacteroidota</taxon>
        <taxon>Bacteroidia</taxon>
        <taxon>Bacteroidales</taxon>
        <taxon>Prevotellaceae</taxon>
        <taxon>Prevotella</taxon>
    </lineage>
</organism>
<keyword evidence="3" id="KW-0645">Protease</keyword>
<evidence type="ECO:0000259" key="11">
    <source>
        <dbReference type="Pfam" id="PF05193"/>
    </source>
</evidence>
<dbReference type="InterPro" id="IPR007863">
    <property type="entry name" value="Peptidase_M16_C"/>
</dbReference>
<dbReference type="InterPro" id="IPR011765">
    <property type="entry name" value="Pept_M16_N"/>
</dbReference>
<sequence length="936" mass="106879">MNKLLSLLLVTLLLPLSLSAQTMETDKSYRIGKLENGLTYYIRHNSKEPILADFYIAQRVGSILEEPRQRGLAHFLEHMAFNGTKNFPGKGSSLGVVPWCETIGVKFGTNLNAYTSVEQTVYNISSVPIKREGIIDSTLLILHDWSHFLLLNENEIDKERGVIHEEWRTRRAGKAVQRMMERVFPIVYKGTKYEDCLPIGSMNIVDSFPYKDLRDYYQKWYRPDLQAIIVVGDIDVDKMEQKIRSTFADVPKPINPAERVYYPVADNEKMIVAIDKDTEQPIMLANLYMKQEATPDSEKGLLVTARKSYVTELITYMINRRLSDIKERATPPFHSASVNAGQFLISKTKDAFSLSFGCLQENVKGSFDAAIAEVERARQHGFTKKELLRAKEGLLKTAERGYNERNDRGNRYFVRAALQNFLASEPITTAEYNYKLMKQFDKEITLADVNKEVTELISNKNQVLTIYAPEKPDFHVANAQTFEKYVLDAQAKKYKPYKETAVSKHLIAKLPKKGKIKSEQDWGKFGVKKLVLSNGVKVYVKSTDYAKDQITMRFYGEGGKSLYPDADALNFHMLTSAITDAGVGKFDNIQLSKMINGKTVRISPSIDNETQAINGNSSVKDLQTLLELTYLYFTAPRKDAQKFEGSIATMRSFLKNREANPQVAYNDSVSAILYGHHPRLQPIKVSNIDRVSYDRIWQIYNERFSDASGFKMVLIGNIDMEKLRPLLCKYIATLPSKGKRDMVKDSYPAIRNVNETHIFKKKMNTPSTLVSVFYTFDEPYTAKADLALDIFKRVLTIAYTDSVREEKGGTYGVSVQSELDKNSKPSALVRIGFRTDPVKYKMLIPIVYKQIEHIANNGPLPQSLEKVKKYLLKAYQQSIITNSYWDYVIYNYLRNGIDFYTGYEELLNGITAQDVQQIAKDMLKSNRRIEITMMSE</sequence>
<dbReference type="GO" id="GO:0046872">
    <property type="term" value="F:metal ion binding"/>
    <property type="evidence" value="ECO:0007669"/>
    <property type="project" value="UniProtKB-KW"/>
</dbReference>
<dbReference type="SUPFAM" id="SSF63411">
    <property type="entry name" value="LuxS/MPP-like metallohydrolase"/>
    <property type="match status" value="4"/>
</dbReference>
<evidence type="ECO:0000256" key="9">
    <source>
        <dbReference type="SAM" id="SignalP"/>
    </source>
</evidence>
<dbReference type="InterPro" id="IPR001431">
    <property type="entry name" value="Pept_M16_Zn_BS"/>
</dbReference>
<comment type="similarity">
    <text evidence="2 8">Belongs to the peptidase M16 family.</text>
</comment>
<dbReference type="Proteomes" id="UP000771736">
    <property type="component" value="Unassembled WGS sequence"/>
</dbReference>
<comment type="caution">
    <text evidence="12">The sequence shown here is derived from an EMBL/GenBank/DDBJ whole genome shotgun (WGS) entry which is preliminary data.</text>
</comment>
<protein>
    <submittedName>
        <fullName evidence="12">Insulinase family protein</fullName>
    </submittedName>
</protein>
<dbReference type="GO" id="GO:0004222">
    <property type="term" value="F:metalloendopeptidase activity"/>
    <property type="evidence" value="ECO:0007669"/>
    <property type="project" value="InterPro"/>
</dbReference>
<evidence type="ECO:0000256" key="1">
    <source>
        <dbReference type="ARBA" id="ARBA00001947"/>
    </source>
</evidence>
<dbReference type="PROSITE" id="PS00143">
    <property type="entry name" value="INSULINASE"/>
    <property type="match status" value="1"/>
</dbReference>
<dbReference type="PANTHER" id="PTHR43690">
    <property type="entry name" value="NARDILYSIN"/>
    <property type="match status" value="1"/>
</dbReference>
<evidence type="ECO:0000256" key="2">
    <source>
        <dbReference type="ARBA" id="ARBA00007261"/>
    </source>
</evidence>
<keyword evidence="7" id="KW-0482">Metalloprotease</keyword>
<evidence type="ECO:0000256" key="8">
    <source>
        <dbReference type="RuleBase" id="RU004447"/>
    </source>
</evidence>
<evidence type="ECO:0000256" key="5">
    <source>
        <dbReference type="ARBA" id="ARBA00022801"/>
    </source>
</evidence>
<evidence type="ECO:0000256" key="4">
    <source>
        <dbReference type="ARBA" id="ARBA00022723"/>
    </source>
</evidence>
<keyword evidence="6" id="KW-0862">Zinc</keyword>
<dbReference type="RefSeq" id="WP_273159360.1">
    <property type="nucleotide sequence ID" value="NZ_JABZSJ010000022.1"/>
</dbReference>
<keyword evidence="4" id="KW-0479">Metal-binding</keyword>
<keyword evidence="5" id="KW-0378">Hydrolase</keyword>
<proteinExistence type="inferred from homology"/>
<feature type="chain" id="PRO_5037256201" evidence="9">
    <location>
        <begin position="21"/>
        <end position="936"/>
    </location>
</feature>